<protein>
    <submittedName>
        <fullName evidence="2">Uncharacterized protein</fullName>
    </submittedName>
</protein>
<dbReference type="EMBL" id="GG698907">
    <property type="protein sequence ID" value="EEU41463.1"/>
    <property type="molecule type" value="Genomic_DNA"/>
</dbReference>
<evidence type="ECO:0000256" key="1">
    <source>
        <dbReference type="SAM" id="MobiDB-lite"/>
    </source>
</evidence>
<dbReference type="OMA" id="SIADFPQ"/>
<reference evidence="2 3" key="1">
    <citation type="journal article" date="2009" name="PLoS Genet.">
        <title>The genome of Nectria haematococca: contribution of supernumerary chromosomes to gene expansion.</title>
        <authorList>
            <person name="Coleman J.J."/>
            <person name="Rounsley S.D."/>
            <person name="Rodriguez-Carres M."/>
            <person name="Kuo A."/>
            <person name="Wasmann C.C."/>
            <person name="Grimwood J."/>
            <person name="Schmutz J."/>
            <person name="Taga M."/>
            <person name="White G.J."/>
            <person name="Zhou S."/>
            <person name="Schwartz D.C."/>
            <person name="Freitag M."/>
            <person name="Ma L.J."/>
            <person name="Danchin E.G."/>
            <person name="Henrissat B."/>
            <person name="Coutinho P.M."/>
            <person name="Nelson D.R."/>
            <person name="Straney D."/>
            <person name="Napoli C.A."/>
            <person name="Barker B.M."/>
            <person name="Gribskov M."/>
            <person name="Rep M."/>
            <person name="Kroken S."/>
            <person name="Molnar I."/>
            <person name="Rensing C."/>
            <person name="Kennell J.C."/>
            <person name="Zamora J."/>
            <person name="Farman M.L."/>
            <person name="Selker E.U."/>
            <person name="Salamov A."/>
            <person name="Shapiro H."/>
            <person name="Pangilinan J."/>
            <person name="Lindquist E."/>
            <person name="Lamers C."/>
            <person name="Grigoriev I.V."/>
            <person name="Geiser D.M."/>
            <person name="Covert S.F."/>
            <person name="Temporini E."/>
            <person name="Vanetten H.D."/>
        </authorList>
    </citation>
    <scope>NUCLEOTIDE SEQUENCE [LARGE SCALE GENOMIC DNA]</scope>
    <source>
        <strain evidence="3">ATCC MYA-4622 / CBS 123669 / FGSC 9596 / NRRL 45880 / 77-13-4</strain>
    </source>
</reference>
<evidence type="ECO:0000313" key="3">
    <source>
        <dbReference type="Proteomes" id="UP000005206"/>
    </source>
</evidence>
<dbReference type="RefSeq" id="XP_003047176.1">
    <property type="nucleotide sequence ID" value="XM_003047130.1"/>
</dbReference>
<dbReference type="GeneID" id="9676042"/>
<feature type="region of interest" description="Disordered" evidence="1">
    <location>
        <begin position="201"/>
        <end position="290"/>
    </location>
</feature>
<name>C7Z2D7_FUSV7</name>
<dbReference type="KEGG" id="nhe:NECHADRAFT_87564"/>
<gene>
    <name evidence="2" type="ORF">NECHADRAFT_87564</name>
</gene>
<sequence length="290" mass="31408">MYITEVRCGPDRHDQDDIRDKKKMDLGEVPCMYCLEHMDKDPRIPCITDQSPNCCLLCAHDKKKCGSIPRELWGAAQASWNDVHNLCDDIIADPSSYTRCQIWRANRAVKDVARRSLPPTESYYPCSASKAGAQMNLSEMTSRIAAAAPVYIRDDTPAQLLLKAIDRLDGAENNPRTDIEVEGSNRDIVGGLGELYDVADQAIDDGNPGPTCPVSFVGQGPRLRGPADPSSTPGGRKRARPANSGDNNDKAPDPSPSRPPKRARKTRSQTARSGGRGGRGGGRGGANNNP</sequence>
<dbReference type="Proteomes" id="UP000005206">
    <property type="component" value="Chromosome 12"/>
</dbReference>
<keyword evidence="3" id="KW-1185">Reference proteome</keyword>
<proteinExistence type="predicted"/>
<organism evidence="2 3">
    <name type="scientific">Fusarium vanettenii (strain ATCC MYA-4622 / CBS 123669 / FGSC 9596 / NRRL 45880 / 77-13-4)</name>
    <name type="common">Fusarium solani subsp. pisi</name>
    <dbReference type="NCBI Taxonomy" id="660122"/>
    <lineage>
        <taxon>Eukaryota</taxon>
        <taxon>Fungi</taxon>
        <taxon>Dikarya</taxon>
        <taxon>Ascomycota</taxon>
        <taxon>Pezizomycotina</taxon>
        <taxon>Sordariomycetes</taxon>
        <taxon>Hypocreomycetidae</taxon>
        <taxon>Hypocreales</taxon>
        <taxon>Nectriaceae</taxon>
        <taxon>Fusarium</taxon>
        <taxon>Fusarium solani species complex</taxon>
        <taxon>Fusarium vanettenii</taxon>
    </lineage>
</organism>
<dbReference type="eggNOG" id="ENOG502T4PK">
    <property type="taxonomic scope" value="Eukaryota"/>
</dbReference>
<dbReference type="OrthoDB" id="4850838at2759"/>
<dbReference type="AlphaFoldDB" id="C7Z2D7"/>
<dbReference type="InParanoid" id="C7Z2D7"/>
<evidence type="ECO:0000313" key="2">
    <source>
        <dbReference type="EMBL" id="EEU41463.1"/>
    </source>
</evidence>
<feature type="compositionally biased region" description="Gly residues" evidence="1">
    <location>
        <begin position="274"/>
        <end position="290"/>
    </location>
</feature>
<dbReference type="HOGENOM" id="CLU_099519_0_0_1"/>
<dbReference type="VEuPathDB" id="FungiDB:NECHADRAFT_87564"/>
<accession>C7Z2D7</accession>